<dbReference type="InterPro" id="IPR036873">
    <property type="entry name" value="Rhodanese-like_dom_sf"/>
</dbReference>
<organism evidence="2 3">
    <name type="scientific">Taenia crassiceps</name>
    <dbReference type="NCBI Taxonomy" id="6207"/>
    <lineage>
        <taxon>Eukaryota</taxon>
        <taxon>Metazoa</taxon>
        <taxon>Spiralia</taxon>
        <taxon>Lophotrochozoa</taxon>
        <taxon>Platyhelminthes</taxon>
        <taxon>Cestoda</taxon>
        <taxon>Eucestoda</taxon>
        <taxon>Cyclophyllidea</taxon>
        <taxon>Taeniidae</taxon>
        <taxon>Taenia</taxon>
    </lineage>
</organism>
<comment type="caution">
    <text evidence="2">The sequence shown here is derived from an EMBL/GenBank/DDBJ whole genome shotgun (WGS) entry which is preliminary data.</text>
</comment>
<evidence type="ECO:0000259" key="1">
    <source>
        <dbReference type="PROSITE" id="PS50206"/>
    </source>
</evidence>
<sequence length="145" mass="16282">MRRPPDDILKIRQLYKFTEGGNTFNPKIDVKTFNAIREEPKGAQLFDVREPGELESDGRIPGALNIPFGDVELAFALSDAEFNAKYGTPKPKVTDDNVIFFCKSGKRGLAACKSVQKYGYKRILNLDGGYLAWKEETKGENPEYS</sequence>
<dbReference type="InterPro" id="IPR001763">
    <property type="entry name" value="Rhodanese-like_dom"/>
</dbReference>
<reference evidence="2 3" key="1">
    <citation type="journal article" date="2022" name="Front. Cell. Infect. Microbiol.">
        <title>The Genomes of Two Strains of Taenia crassiceps the Animal Model for the Study of Human Cysticercosis.</title>
        <authorList>
            <person name="Bobes R.J."/>
            <person name="Estrada K."/>
            <person name="Rios-Valencia D.G."/>
            <person name="Calderon-Gallegos A."/>
            <person name="de la Torre P."/>
            <person name="Carrero J.C."/>
            <person name="Sanchez-Flores A."/>
            <person name="Laclette J.P."/>
        </authorList>
    </citation>
    <scope>NUCLEOTIDE SEQUENCE [LARGE SCALE GENOMIC DNA]</scope>
    <source>
        <strain evidence="2">WFUcys</strain>
    </source>
</reference>
<evidence type="ECO:0000313" key="3">
    <source>
        <dbReference type="Proteomes" id="UP001651158"/>
    </source>
</evidence>
<accession>A0ABR4Q9F9</accession>
<dbReference type="SUPFAM" id="SSF52821">
    <property type="entry name" value="Rhodanese/Cell cycle control phosphatase"/>
    <property type="match status" value="1"/>
</dbReference>
<dbReference type="PROSITE" id="PS50206">
    <property type="entry name" value="RHODANESE_3"/>
    <property type="match status" value="1"/>
</dbReference>
<dbReference type="EMBL" id="JAKROA010000006">
    <property type="protein sequence ID" value="KAL5106353.1"/>
    <property type="molecule type" value="Genomic_DNA"/>
</dbReference>
<keyword evidence="3" id="KW-1185">Reference proteome</keyword>
<dbReference type="Pfam" id="PF00581">
    <property type="entry name" value="Rhodanese"/>
    <property type="match status" value="1"/>
</dbReference>
<dbReference type="PANTHER" id="PTHR44086:SF10">
    <property type="entry name" value="THIOSULFATE SULFURTRANSFERASE_RHODANESE-LIKE DOMAIN-CONTAINING PROTEIN 3"/>
    <property type="match status" value="1"/>
</dbReference>
<dbReference type="Proteomes" id="UP001651158">
    <property type="component" value="Unassembled WGS sequence"/>
</dbReference>
<evidence type="ECO:0000313" key="2">
    <source>
        <dbReference type="EMBL" id="KAL5106353.1"/>
    </source>
</evidence>
<dbReference type="Gene3D" id="3.40.250.10">
    <property type="entry name" value="Rhodanese-like domain"/>
    <property type="match status" value="1"/>
</dbReference>
<dbReference type="PANTHER" id="PTHR44086">
    <property type="entry name" value="THIOSULFATE SULFURTRANSFERASE RDL2, MITOCHONDRIAL-RELATED"/>
    <property type="match status" value="1"/>
</dbReference>
<name>A0ABR4Q9F9_9CEST</name>
<protein>
    <submittedName>
        <fullName evidence="2">Thiosulfate:glutathione sulfurtransferase</fullName>
    </submittedName>
</protein>
<dbReference type="SMART" id="SM00450">
    <property type="entry name" value="RHOD"/>
    <property type="match status" value="1"/>
</dbReference>
<gene>
    <name evidence="2" type="ORF">TcWFU_007904</name>
</gene>
<proteinExistence type="predicted"/>
<feature type="domain" description="Rhodanese" evidence="1">
    <location>
        <begin position="39"/>
        <end position="142"/>
    </location>
</feature>